<protein>
    <recommendedName>
        <fullName evidence="5">5-formyltetrahydrofolate cyclo-ligase</fullName>
        <ecNumber evidence="5">6.3.3.2</ecNumber>
    </recommendedName>
</protein>
<dbReference type="InterPro" id="IPR024185">
    <property type="entry name" value="FTHF_cligase-like_sf"/>
</dbReference>
<dbReference type="EMBL" id="CP015581">
    <property type="protein sequence ID" value="ARU97089.1"/>
    <property type="molecule type" value="Genomic_DNA"/>
</dbReference>
<feature type="binding site" evidence="4">
    <location>
        <begin position="144"/>
        <end position="152"/>
    </location>
    <ligand>
        <name>ATP</name>
        <dbReference type="ChEBI" id="CHEBI:30616"/>
    </ligand>
</feature>
<keyword evidence="6" id="KW-0436">Ligase</keyword>
<gene>
    <name evidence="6" type="ORF">A7K98_04090</name>
    <name evidence="7" type="ORF">A7K99_04090</name>
</gene>
<evidence type="ECO:0000256" key="3">
    <source>
        <dbReference type="ARBA" id="ARBA00022840"/>
    </source>
</evidence>
<dbReference type="EC" id="6.3.3.2" evidence="5"/>
<dbReference type="SUPFAM" id="SSF100950">
    <property type="entry name" value="NagB/RpiA/CoA transferase-like"/>
    <property type="match status" value="1"/>
</dbReference>
<dbReference type="OrthoDB" id="9801938at2"/>
<dbReference type="GO" id="GO:0035999">
    <property type="term" value="P:tetrahydrofolate interconversion"/>
    <property type="evidence" value="ECO:0007669"/>
    <property type="project" value="TreeGrafter"/>
</dbReference>
<dbReference type="PANTHER" id="PTHR23407:SF1">
    <property type="entry name" value="5-FORMYLTETRAHYDROFOLATE CYCLO-LIGASE"/>
    <property type="match status" value="1"/>
</dbReference>
<keyword evidence="2 4" id="KW-0547">Nucleotide-binding</keyword>
<dbReference type="InterPro" id="IPR002698">
    <property type="entry name" value="FTHF_cligase"/>
</dbReference>
<comment type="catalytic activity">
    <reaction evidence="5">
        <text>(6S)-5-formyl-5,6,7,8-tetrahydrofolate + ATP = (6R)-5,10-methenyltetrahydrofolate + ADP + phosphate</text>
        <dbReference type="Rhea" id="RHEA:10488"/>
        <dbReference type="ChEBI" id="CHEBI:30616"/>
        <dbReference type="ChEBI" id="CHEBI:43474"/>
        <dbReference type="ChEBI" id="CHEBI:57455"/>
        <dbReference type="ChEBI" id="CHEBI:57457"/>
        <dbReference type="ChEBI" id="CHEBI:456216"/>
        <dbReference type="EC" id="6.3.3.2"/>
    </reaction>
</comment>
<evidence type="ECO:0000256" key="2">
    <source>
        <dbReference type="ARBA" id="ARBA00022741"/>
    </source>
</evidence>
<dbReference type="GO" id="GO:0005524">
    <property type="term" value="F:ATP binding"/>
    <property type="evidence" value="ECO:0007669"/>
    <property type="project" value="UniProtKB-KW"/>
</dbReference>
<evidence type="ECO:0000313" key="7">
    <source>
        <dbReference type="EMBL" id="ARU97089.1"/>
    </source>
</evidence>
<dbReference type="RefSeq" id="WP_087487435.1">
    <property type="nucleotide sequence ID" value="NZ_CP015579.1"/>
</dbReference>
<evidence type="ECO:0000256" key="5">
    <source>
        <dbReference type="RuleBase" id="RU361279"/>
    </source>
</evidence>
<dbReference type="Proteomes" id="UP000195729">
    <property type="component" value="Chromosome"/>
</dbReference>
<evidence type="ECO:0000313" key="6">
    <source>
        <dbReference type="EMBL" id="ARU93051.1"/>
    </source>
</evidence>
<dbReference type="NCBIfam" id="TIGR02727">
    <property type="entry name" value="MTHFS_bact"/>
    <property type="match status" value="1"/>
</dbReference>
<sequence length="207" mass="23453">MDSTVTPLPDNQRQQIRSEIRRRRKALSDDQQRLAAQQAAQQALSFPPLTQANKVAVFLSVDGELDTRPLIELLWQRGQQVYLPVLHPFSAGNLLFIRYLPETPLTPNRLRIPEPPLDIRQMATLDELEVILVPLVAFDVHGQRLGMGGGYYDRTLQHWQQHGCLPAGYAHNCQQVGELPVAGWDIPLPALITPDKVWQWPTGRNSF</sequence>
<comment type="cofactor">
    <cofactor evidence="5">
        <name>Mg(2+)</name>
        <dbReference type="ChEBI" id="CHEBI:18420"/>
    </cofactor>
</comment>
<evidence type="ECO:0000313" key="8">
    <source>
        <dbReference type="Proteomes" id="UP000195729"/>
    </source>
</evidence>
<dbReference type="GO" id="GO:0030272">
    <property type="term" value="F:5-formyltetrahydrofolate cyclo-ligase activity"/>
    <property type="evidence" value="ECO:0007669"/>
    <property type="project" value="UniProtKB-EC"/>
</dbReference>
<accession>A0A1Y0L4W3</accession>
<dbReference type="Proteomes" id="UP000195814">
    <property type="component" value="Chromosome"/>
</dbReference>
<dbReference type="GO" id="GO:0009396">
    <property type="term" value="P:folic acid-containing compound biosynthetic process"/>
    <property type="evidence" value="ECO:0007669"/>
    <property type="project" value="TreeGrafter"/>
</dbReference>
<evidence type="ECO:0000313" key="9">
    <source>
        <dbReference type="Proteomes" id="UP000195814"/>
    </source>
</evidence>
<reference evidence="8 9" key="1">
    <citation type="submission" date="2016-05" db="EMBL/GenBank/DDBJ databases">
        <title>Complete genome sequence of two 2,5-diketo-D-glunonic acid producing strain Tatumella citrea.</title>
        <authorList>
            <person name="Duan C."/>
            <person name="Yang J."/>
            <person name="Yang S."/>
        </authorList>
    </citation>
    <scope>NUCLEOTIDE SEQUENCE [LARGE SCALE GENOMIC DNA]</scope>
    <source>
        <strain evidence="7 8">ATCC 39140</strain>
        <strain evidence="6 9">DSM 13699</strain>
    </source>
</reference>
<evidence type="ECO:0000256" key="4">
    <source>
        <dbReference type="PIRSR" id="PIRSR006806-1"/>
    </source>
</evidence>
<keyword evidence="5" id="KW-0479">Metal-binding</keyword>
<dbReference type="AlphaFoldDB" id="A0A1Y0L4W3"/>
<feature type="binding site" evidence="4">
    <location>
        <begin position="13"/>
        <end position="17"/>
    </location>
    <ligand>
        <name>ATP</name>
        <dbReference type="ChEBI" id="CHEBI:30616"/>
    </ligand>
</feature>
<dbReference type="EMBL" id="CP015579">
    <property type="protein sequence ID" value="ARU93051.1"/>
    <property type="molecule type" value="Genomic_DNA"/>
</dbReference>
<feature type="binding site" evidence="4">
    <location>
        <position position="59"/>
    </location>
    <ligand>
        <name>substrate</name>
    </ligand>
</feature>
<dbReference type="PIRSF" id="PIRSF006806">
    <property type="entry name" value="FTHF_cligase"/>
    <property type="match status" value="1"/>
</dbReference>
<keyword evidence="5" id="KW-0460">Magnesium</keyword>
<dbReference type="Gene3D" id="3.40.50.10420">
    <property type="entry name" value="NagB/RpiA/CoA transferase-like"/>
    <property type="match status" value="1"/>
</dbReference>
<organism evidence="6 9">
    <name type="scientific">Tatumella citrea</name>
    <name type="common">Pantoea citrea</name>
    <dbReference type="NCBI Taxonomy" id="53336"/>
    <lineage>
        <taxon>Bacteria</taxon>
        <taxon>Pseudomonadati</taxon>
        <taxon>Pseudomonadota</taxon>
        <taxon>Gammaproteobacteria</taxon>
        <taxon>Enterobacterales</taxon>
        <taxon>Erwiniaceae</taxon>
        <taxon>Tatumella</taxon>
    </lineage>
</organism>
<name>A0A1Y0L4W3_TATCI</name>
<keyword evidence="3 4" id="KW-0067">ATP-binding</keyword>
<dbReference type="KEGG" id="tci:A7K98_04090"/>
<keyword evidence="8" id="KW-1185">Reference proteome</keyword>
<evidence type="ECO:0000256" key="1">
    <source>
        <dbReference type="ARBA" id="ARBA00010638"/>
    </source>
</evidence>
<dbReference type="Pfam" id="PF01812">
    <property type="entry name" value="5-FTHF_cyc-lig"/>
    <property type="match status" value="1"/>
</dbReference>
<proteinExistence type="inferred from homology"/>
<comment type="similarity">
    <text evidence="1 5">Belongs to the 5-formyltetrahydrofolate cyclo-ligase family.</text>
</comment>
<dbReference type="InterPro" id="IPR037171">
    <property type="entry name" value="NagB/RpiA_transferase-like"/>
</dbReference>
<feature type="binding site" evidence="4">
    <location>
        <position position="64"/>
    </location>
    <ligand>
        <name>substrate</name>
    </ligand>
</feature>
<dbReference type="GO" id="GO:0046872">
    <property type="term" value="F:metal ion binding"/>
    <property type="evidence" value="ECO:0007669"/>
    <property type="project" value="UniProtKB-KW"/>
</dbReference>
<dbReference type="PANTHER" id="PTHR23407">
    <property type="entry name" value="ATPASE INHIBITOR/5-FORMYLTETRAHYDROFOLATE CYCLO-LIGASE"/>
    <property type="match status" value="1"/>
</dbReference>